<name>A0A4Q9LJP6_9MICR</name>
<evidence type="ECO:0000313" key="2">
    <source>
        <dbReference type="EMBL" id="TBU07501.1"/>
    </source>
</evidence>
<feature type="region of interest" description="Disordered" evidence="1">
    <location>
        <begin position="46"/>
        <end position="68"/>
    </location>
</feature>
<evidence type="ECO:0000313" key="3">
    <source>
        <dbReference type="Proteomes" id="UP000291404"/>
    </source>
</evidence>
<sequence length="106" mass="12303">MIYKTLLRPVLIYGSESMAVKKTDEQKLAGTLHRIKEYVNSRFSLHEQTPLDRTPAKNGETSHPSKVLNHIPVGKRNIDQFEISCRLMGVEDFGMLCWKETGWRHY</sequence>
<comment type="caution">
    <text evidence="2">The sequence shown here is derived from an EMBL/GenBank/DDBJ whole genome shotgun (WGS) entry which is preliminary data.</text>
</comment>
<evidence type="ECO:0000256" key="1">
    <source>
        <dbReference type="SAM" id="MobiDB-lite"/>
    </source>
</evidence>
<feature type="non-terminal residue" evidence="2">
    <location>
        <position position="106"/>
    </location>
</feature>
<organism evidence="2 3">
    <name type="scientific">Hamiltosporidium magnivora</name>
    <dbReference type="NCBI Taxonomy" id="148818"/>
    <lineage>
        <taxon>Eukaryota</taxon>
        <taxon>Fungi</taxon>
        <taxon>Fungi incertae sedis</taxon>
        <taxon>Microsporidia</taxon>
        <taxon>Dubosqiidae</taxon>
        <taxon>Hamiltosporidium</taxon>
    </lineage>
</organism>
<dbReference type="AlphaFoldDB" id="A0A4Q9LJP6"/>
<dbReference type="EMBL" id="PITI01000266">
    <property type="protein sequence ID" value="TBU07501.1"/>
    <property type="molecule type" value="Genomic_DNA"/>
</dbReference>
<accession>A0A4Q9LJP6</accession>
<protein>
    <submittedName>
        <fullName evidence="2">Uncharacterized protein</fullName>
    </submittedName>
</protein>
<dbReference type="Proteomes" id="UP000291404">
    <property type="component" value="Unassembled WGS sequence"/>
</dbReference>
<keyword evidence="3" id="KW-1185">Reference proteome</keyword>
<dbReference type="VEuPathDB" id="MicrosporidiaDB:CWI36_0266p0070"/>
<reference evidence="2 3" key="1">
    <citation type="submission" date="2017-12" db="EMBL/GenBank/DDBJ databases">
        <authorList>
            <person name="Pombert J.-F."/>
            <person name="Haag K.L."/>
            <person name="Ebert D."/>
        </authorList>
    </citation>
    <scope>NUCLEOTIDE SEQUENCE [LARGE SCALE GENOMIC DNA]</scope>
    <source>
        <strain evidence="2">BE-OM-2</strain>
    </source>
</reference>
<proteinExistence type="predicted"/>
<gene>
    <name evidence="2" type="ORF">CWI36_0266p0070</name>
</gene>